<protein>
    <submittedName>
        <fullName evidence="2">Uncharacterized protein</fullName>
    </submittedName>
</protein>
<dbReference type="RefSeq" id="WP_344605129.1">
    <property type="nucleotide sequence ID" value="NZ_BAAAHE010000019.1"/>
</dbReference>
<evidence type="ECO:0000313" key="2">
    <source>
        <dbReference type="EMBL" id="GAA0621215.1"/>
    </source>
</evidence>
<proteinExistence type="predicted"/>
<name>A0ABN1GVX2_9ACTN</name>
<keyword evidence="3" id="KW-1185">Reference proteome</keyword>
<comment type="caution">
    <text evidence="2">The sequence shown here is derived from an EMBL/GenBank/DDBJ whole genome shotgun (WGS) entry which is preliminary data.</text>
</comment>
<accession>A0ABN1GVX2</accession>
<feature type="transmembrane region" description="Helical" evidence="1">
    <location>
        <begin position="20"/>
        <end position="39"/>
    </location>
</feature>
<dbReference type="Proteomes" id="UP001500957">
    <property type="component" value="Unassembled WGS sequence"/>
</dbReference>
<evidence type="ECO:0000256" key="1">
    <source>
        <dbReference type="SAM" id="Phobius"/>
    </source>
</evidence>
<reference evidence="2 3" key="1">
    <citation type="journal article" date="2019" name="Int. J. Syst. Evol. Microbiol.">
        <title>The Global Catalogue of Microorganisms (GCM) 10K type strain sequencing project: providing services to taxonomists for standard genome sequencing and annotation.</title>
        <authorList>
            <consortium name="The Broad Institute Genomics Platform"/>
            <consortium name="The Broad Institute Genome Sequencing Center for Infectious Disease"/>
            <person name="Wu L."/>
            <person name="Ma J."/>
        </authorList>
    </citation>
    <scope>NUCLEOTIDE SEQUENCE [LARGE SCALE GENOMIC DNA]</scope>
    <source>
        <strain evidence="2 3">JCM 10671</strain>
    </source>
</reference>
<sequence length="167" mass="18443">MDLQAGAPKRKPLSRLGRSWRLGTLAVAFGLLIYGSGWGDDDLFPFGPMSQYSFRIDPNGEIRALWVEADLADGSSRRLDISNSGDVGVARAELEGQLHLIIAEPQRLATLAEAWHRLHPDRPELRRIVVGQDVVELRNGRQADRRQDVFTTWDVVPGGAPIDPVPG</sequence>
<evidence type="ECO:0000313" key="3">
    <source>
        <dbReference type="Proteomes" id="UP001500957"/>
    </source>
</evidence>
<keyword evidence="1" id="KW-1133">Transmembrane helix</keyword>
<gene>
    <name evidence="2" type="ORF">GCM10009547_24840</name>
</gene>
<keyword evidence="1" id="KW-0812">Transmembrane</keyword>
<keyword evidence="1" id="KW-0472">Membrane</keyword>
<dbReference type="EMBL" id="BAAAHE010000019">
    <property type="protein sequence ID" value="GAA0621215.1"/>
    <property type="molecule type" value="Genomic_DNA"/>
</dbReference>
<organism evidence="2 3">
    <name type="scientific">Sporichthya brevicatena</name>
    <dbReference type="NCBI Taxonomy" id="171442"/>
    <lineage>
        <taxon>Bacteria</taxon>
        <taxon>Bacillati</taxon>
        <taxon>Actinomycetota</taxon>
        <taxon>Actinomycetes</taxon>
        <taxon>Sporichthyales</taxon>
        <taxon>Sporichthyaceae</taxon>
        <taxon>Sporichthya</taxon>
    </lineage>
</organism>